<organism evidence="5">
    <name type="scientific">Niallia circulans</name>
    <name type="common">Bacillus circulans</name>
    <dbReference type="NCBI Taxonomy" id="1397"/>
    <lineage>
        <taxon>Bacteria</taxon>
        <taxon>Bacillati</taxon>
        <taxon>Bacillota</taxon>
        <taxon>Bacilli</taxon>
        <taxon>Bacillales</taxon>
        <taxon>Bacillaceae</taxon>
        <taxon>Niallia</taxon>
    </lineage>
</organism>
<evidence type="ECO:0000256" key="1">
    <source>
        <dbReference type="ARBA" id="ARBA00023015"/>
    </source>
</evidence>
<keyword evidence="1" id="KW-0805">Transcription regulation</keyword>
<dbReference type="InterPro" id="IPR009057">
    <property type="entry name" value="Homeodomain-like_sf"/>
</dbReference>
<evidence type="ECO:0000256" key="3">
    <source>
        <dbReference type="ARBA" id="ARBA00023163"/>
    </source>
</evidence>
<dbReference type="InterPro" id="IPR018060">
    <property type="entry name" value="HTH_AraC"/>
</dbReference>
<dbReference type="PRINTS" id="PR00032">
    <property type="entry name" value="HTHARAC"/>
</dbReference>
<keyword evidence="3" id="KW-0804">Transcription</keyword>
<gene>
    <name evidence="5" type="ORF">KD144_22875</name>
</gene>
<keyword evidence="2" id="KW-0238">DNA-binding</keyword>
<dbReference type="SUPFAM" id="SSF46689">
    <property type="entry name" value="Homeodomain-like"/>
    <property type="match status" value="1"/>
</dbReference>
<dbReference type="PANTHER" id="PTHR43280">
    <property type="entry name" value="ARAC-FAMILY TRANSCRIPTIONAL REGULATOR"/>
    <property type="match status" value="1"/>
</dbReference>
<accession>A0A941GMF5</accession>
<dbReference type="GO" id="GO:0043565">
    <property type="term" value="F:sequence-specific DNA binding"/>
    <property type="evidence" value="ECO:0007669"/>
    <property type="project" value="InterPro"/>
</dbReference>
<reference evidence="5" key="1">
    <citation type="submission" date="2021-04" db="EMBL/GenBank/DDBJ databases">
        <title>Genomic analysis of electroactive and textile dye degrading Bacillus circulans strain: DC10 isolated from constructed wetland-microbial fuel cells treating textile dye wastewaters.</title>
        <authorList>
            <person name="Patel D.U."/>
            <person name="Desai C.R."/>
        </authorList>
    </citation>
    <scope>NUCLEOTIDE SEQUENCE</scope>
    <source>
        <strain evidence="5">DC10</strain>
    </source>
</reference>
<comment type="caution">
    <text evidence="5">The sequence shown here is derived from an EMBL/GenBank/DDBJ whole genome shotgun (WGS) entry which is preliminary data.</text>
</comment>
<name>A0A941GMF5_NIACI</name>
<dbReference type="PROSITE" id="PS00041">
    <property type="entry name" value="HTH_ARAC_FAMILY_1"/>
    <property type="match status" value="1"/>
</dbReference>
<protein>
    <submittedName>
        <fullName evidence="5">Helix-turn-helix transcriptional regulator</fullName>
    </submittedName>
</protein>
<dbReference type="InterPro" id="IPR018062">
    <property type="entry name" value="HTH_AraC-typ_CS"/>
</dbReference>
<dbReference type="SUPFAM" id="SSF51215">
    <property type="entry name" value="Regulatory protein AraC"/>
    <property type="match status" value="1"/>
</dbReference>
<dbReference type="PANTHER" id="PTHR43280:SF2">
    <property type="entry name" value="HTH-TYPE TRANSCRIPTIONAL REGULATOR EXSA"/>
    <property type="match status" value="1"/>
</dbReference>
<evidence type="ECO:0000256" key="2">
    <source>
        <dbReference type="ARBA" id="ARBA00023125"/>
    </source>
</evidence>
<sequence>MEIVSIAVPPFPIFIEGNLTKYEKSTWHPNRNDLEYFDIIFVKEGQLFLTEEGREFTINQNEMLVLQPLKHHYPFKPTAEYTEFYWLHFYTSSYYTEGKEPTKLTSSIPIPSLHYHNHSYTIHLQKKGPLVDYEEIYQKIDQLLLATTNENKDLSFWDIQLSFFSLINLLESQGIAKDTSYMMAEKVVQFLRENYHLPITNDTLTKYFNIHENTISKYMKKFYKVTALEYLNSYRLEQARILLLKTDNPIQTIAEKCGYTYGQYFSNVFKKNYGISPLNYRKKHLGTTEGRFL</sequence>
<dbReference type="InterPro" id="IPR037923">
    <property type="entry name" value="HTH-like"/>
</dbReference>
<dbReference type="RefSeq" id="WP_212121645.1">
    <property type="nucleotide sequence ID" value="NZ_JAGTPX020000036.1"/>
</dbReference>
<dbReference type="SMART" id="SM00342">
    <property type="entry name" value="HTH_ARAC"/>
    <property type="match status" value="1"/>
</dbReference>
<evidence type="ECO:0000313" key="5">
    <source>
        <dbReference type="EMBL" id="MBR8672380.1"/>
    </source>
</evidence>
<dbReference type="PROSITE" id="PS01124">
    <property type="entry name" value="HTH_ARAC_FAMILY_2"/>
    <property type="match status" value="1"/>
</dbReference>
<evidence type="ECO:0000259" key="4">
    <source>
        <dbReference type="PROSITE" id="PS01124"/>
    </source>
</evidence>
<dbReference type="AlphaFoldDB" id="A0A941GMF5"/>
<feature type="domain" description="HTH araC/xylS-type" evidence="4">
    <location>
        <begin position="185"/>
        <end position="283"/>
    </location>
</feature>
<dbReference type="InterPro" id="IPR020449">
    <property type="entry name" value="Tscrpt_reg_AraC-type_HTH"/>
</dbReference>
<dbReference type="EMBL" id="JAGTPX010000039">
    <property type="protein sequence ID" value="MBR8672380.1"/>
    <property type="molecule type" value="Genomic_DNA"/>
</dbReference>
<proteinExistence type="predicted"/>
<dbReference type="GO" id="GO:0003700">
    <property type="term" value="F:DNA-binding transcription factor activity"/>
    <property type="evidence" value="ECO:0007669"/>
    <property type="project" value="InterPro"/>
</dbReference>
<dbReference type="Gene3D" id="1.10.10.60">
    <property type="entry name" value="Homeodomain-like"/>
    <property type="match status" value="2"/>
</dbReference>
<dbReference type="Pfam" id="PF12833">
    <property type="entry name" value="HTH_18"/>
    <property type="match status" value="1"/>
</dbReference>